<dbReference type="AlphaFoldDB" id="A0A9N9DT30"/>
<evidence type="ECO:0000313" key="1">
    <source>
        <dbReference type="EMBL" id="CAG8647176.1"/>
    </source>
</evidence>
<keyword evidence="2" id="KW-1185">Reference proteome</keyword>
<protein>
    <submittedName>
        <fullName evidence="1">8011_t:CDS:1</fullName>
    </submittedName>
</protein>
<sequence>RILTERDPSRDKTNFECLRHALATLPTYVSGGRAFAIVTDTASKISNFAPAAHRDSSFRAQKNRLAVYPPFYHIATLDIFMTEETEPKTLHQVASPQYFFRYGGPLWGGLLNVKDTYSSLDFEDWITKKHTEKITISESIAFLGARLCIDVVSQTELATELVASYMKASVHITNNINVIGLSHFVGTLINALREGSVKGGYRGELVARLILMMAWDKACFEYSHTQVANQFSRPMTLQQYFKDLLFPEVWRELQDKLSPELQNARIRFTHFIHVTYTPSPKQLLEFFRRGAADEEFSFDKVTYVLIQVKNYQSGKDPIYLMTATSLLSPDNAVLIASQETLEELEQPETLLKPGTRANKKGNLKRNYADNIGSVKRSKSDATASRIHYQTSIVLFGLSSEIYGIFSNSAQVMEATSSTATVQSAPASDITKLLKIMLKTWAEPRYLQSTEERKILITRMNPHVYNTKNSWQTITLDENDRDSNSETEEEG</sequence>
<proteinExistence type="predicted"/>
<name>A0A9N9DT30_9GLOM</name>
<dbReference type="PANTHER" id="PTHR33266:SF1">
    <property type="entry name" value="F-BOX DOMAIN-CONTAINING PROTEIN"/>
    <property type="match status" value="1"/>
</dbReference>
<dbReference type="OrthoDB" id="2397074at2759"/>
<reference evidence="1" key="1">
    <citation type="submission" date="2021-06" db="EMBL/GenBank/DDBJ databases">
        <authorList>
            <person name="Kallberg Y."/>
            <person name="Tangrot J."/>
            <person name="Rosling A."/>
        </authorList>
    </citation>
    <scope>NUCLEOTIDE SEQUENCE</scope>
    <source>
        <strain evidence="1">MT106</strain>
    </source>
</reference>
<gene>
    <name evidence="1" type="ORF">AGERDE_LOCUS11246</name>
</gene>
<accession>A0A9N9DT30</accession>
<feature type="non-terminal residue" evidence="1">
    <location>
        <position position="1"/>
    </location>
</feature>
<dbReference type="EMBL" id="CAJVPL010004410">
    <property type="protein sequence ID" value="CAG8647176.1"/>
    <property type="molecule type" value="Genomic_DNA"/>
</dbReference>
<comment type="caution">
    <text evidence="1">The sequence shown here is derived from an EMBL/GenBank/DDBJ whole genome shotgun (WGS) entry which is preliminary data.</text>
</comment>
<dbReference type="Proteomes" id="UP000789831">
    <property type="component" value="Unassembled WGS sequence"/>
</dbReference>
<evidence type="ECO:0000313" key="2">
    <source>
        <dbReference type="Proteomes" id="UP000789831"/>
    </source>
</evidence>
<organism evidence="1 2">
    <name type="scientific">Ambispora gerdemannii</name>
    <dbReference type="NCBI Taxonomy" id="144530"/>
    <lineage>
        <taxon>Eukaryota</taxon>
        <taxon>Fungi</taxon>
        <taxon>Fungi incertae sedis</taxon>
        <taxon>Mucoromycota</taxon>
        <taxon>Glomeromycotina</taxon>
        <taxon>Glomeromycetes</taxon>
        <taxon>Archaeosporales</taxon>
        <taxon>Ambisporaceae</taxon>
        <taxon>Ambispora</taxon>
    </lineage>
</organism>
<dbReference type="PANTHER" id="PTHR33266">
    <property type="entry name" value="CHROMOSOME 15, WHOLE GENOME SHOTGUN SEQUENCE"/>
    <property type="match status" value="1"/>
</dbReference>